<keyword evidence="9" id="KW-0170">Cobalt</keyword>
<evidence type="ECO:0000256" key="10">
    <source>
        <dbReference type="ARBA" id="ARBA00024056"/>
    </source>
</evidence>
<evidence type="ECO:0000313" key="16">
    <source>
        <dbReference type="EMBL" id="CDK27937.1"/>
    </source>
</evidence>
<dbReference type="HOGENOM" id="CLU_030200_1_0_1"/>
<name>W6MRR3_9ASCO</name>
<keyword evidence="5 14" id="KW-0732">Signal</keyword>
<dbReference type="OrthoDB" id="2125469at2759"/>
<dbReference type="Gene3D" id="3.20.20.370">
    <property type="entry name" value="Glycoside hydrolase/deacetylase"/>
    <property type="match status" value="1"/>
</dbReference>
<evidence type="ECO:0000256" key="8">
    <source>
        <dbReference type="ARBA" id="ARBA00023180"/>
    </source>
</evidence>
<dbReference type="AlphaFoldDB" id="W6MRR3"/>
<feature type="signal peptide" evidence="14">
    <location>
        <begin position="1"/>
        <end position="17"/>
    </location>
</feature>
<dbReference type="Pfam" id="PF01522">
    <property type="entry name" value="Polysacc_deac_1"/>
    <property type="match status" value="1"/>
</dbReference>
<gene>
    <name evidence="16" type="ORF">KUCA_T00003917001</name>
</gene>
<dbReference type="EC" id="3.5.1.41" evidence="10"/>
<dbReference type="SUPFAM" id="SSF88713">
    <property type="entry name" value="Glycoside hydrolase/deacetylase"/>
    <property type="match status" value="1"/>
</dbReference>
<dbReference type="RefSeq" id="XP_022459929.1">
    <property type="nucleotide sequence ID" value="XM_022602380.1"/>
</dbReference>
<dbReference type="Proteomes" id="UP000019384">
    <property type="component" value="Unassembled WGS sequence"/>
</dbReference>
<evidence type="ECO:0000256" key="13">
    <source>
        <dbReference type="ARBA" id="ARBA00060373"/>
    </source>
</evidence>
<dbReference type="InterPro" id="IPR050248">
    <property type="entry name" value="Polysacc_deacetylase_ArnD"/>
</dbReference>
<comment type="subcellular location">
    <subcellularLocation>
        <location evidence="13">Prospore</location>
    </subcellularLocation>
</comment>
<evidence type="ECO:0000256" key="5">
    <source>
        <dbReference type="ARBA" id="ARBA00022729"/>
    </source>
</evidence>
<keyword evidence="17" id="KW-1185">Reference proteome</keyword>
<keyword evidence="6" id="KW-0378">Hydrolase</keyword>
<sequence>MPILIGLILTRVMFTVALPLEKESDHQGGTGLLDYSFQNFTVEMQSQPFPEWLNRFTGLTEWPGLDPPYIPLDFIDLSKVSGVPLRKPGECTDRTICSFDCHKCISFDEVYTCPRLSQTFDDGPSPSTPKLLSQLRQKTTFFTLGVNVVKYPEIYRQMKAAGHLLASHTWSHKFLPSMTNEQIIAQFEWSIWAMNATGNHLPKWYRPPYGGIDNRVRDIARQFGMQAVLWDHDTFDWQLETTPPGRTKSVVYNDVKKWKAANAGGIILEHDAYASTVDAGIEIGKIIGPNQMTVAECVGGNNYIKVFG</sequence>
<dbReference type="PROSITE" id="PS51677">
    <property type="entry name" value="NODB"/>
    <property type="match status" value="1"/>
</dbReference>
<keyword evidence="3" id="KW-0147">Chitin-binding</keyword>
<keyword evidence="7" id="KW-0119">Carbohydrate metabolism</keyword>
<keyword evidence="4" id="KW-0479">Metal-binding</keyword>
<dbReference type="InterPro" id="IPR002509">
    <property type="entry name" value="NODB_dom"/>
</dbReference>
<dbReference type="PANTHER" id="PTHR10587:SF133">
    <property type="entry name" value="CHITIN DEACETYLASE 1-RELATED"/>
    <property type="match status" value="1"/>
</dbReference>
<dbReference type="GO" id="GO:0005628">
    <property type="term" value="C:prospore membrane"/>
    <property type="evidence" value="ECO:0007669"/>
    <property type="project" value="TreeGrafter"/>
</dbReference>
<dbReference type="EMBL" id="HG793128">
    <property type="protein sequence ID" value="CDK27937.1"/>
    <property type="molecule type" value="Genomic_DNA"/>
</dbReference>
<evidence type="ECO:0000256" key="4">
    <source>
        <dbReference type="ARBA" id="ARBA00022723"/>
    </source>
</evidence>
<evidence type="ECO:0000256" key="2">
    <source>
        <dbReference type="ARBA" id="ARBA00010973"/>
    </source>
</evidence>
<evidence type="ECO:0000256" key="1">
    <source>
        <dbReference type="ARBA" id="ARBA00001941"/>
    </source>
</evidence>
<comment type="similarity">
    <text evidence="2">Belongs to the polysaccharide deacetylase family.</text>
</comment>
<reference evidence="16" key="1">
    <citation type="submission" date="2013-12" db="EMBL/GenBank/DDBJ databases">
        <authorList>
            <person name="Genoscope - CEA"/>
        </authorList>
    </citation>
    <scope>NUCLEOTIDE SEQUENCE</scope>
    <source>
        <strain evidence="16">CBS 1993</strain>
    </source>
</reference>
<evidence type="ECO:0000256" key="11">
    <source>
        <dbReference type="ARBA" id="ARBA00048494"/>
    </source>
</evidence>
<evidence type="ECO:0000256" key="6">
    <source>
        <dbReference type="ARBA" id="ARBA00022801"/>
    </source>
</evidence>
<dbReference type="STRING" id="1382522.W6MRR3"/>
<dbReference type="PANTHER" id="PTHR10587">
    <property type="entry name" value="GLYCOSYL TRANSFERASE-RELATED"/>
    <property type="match status" value="1"/>
</dbReference>
<protein>
    <recommendedName>
        <fullName evidence="10">chitin deacetylase</fullName>
        <ecNumber evidence="10">3.5.1.41</ecNumber>
    </recommendedName>
</protein>
<keyword evidence="7" id="KW-0146">Chitin degradation</keyword>
<dbReference type="InterPro" id="IPR011330">
    <property type="entry name" value="Glyco_hydro/deAcase_b/a-brl"/>
</dbReference>
<evidence type="ECO:0000256" key="14">
    <source>
        <dbReference type="SAM" id="SignalP"/>
    </source>
</evidence>
<feature type="chain" id="PRO_5004878569" description="chitin deacetylase" evidence="14">
    <location>
        <begin position="18"/>
        <end position="308"/>
    </location>
</feature>
<keyword evidence="7" id="KW-0624">Polysaccharide degradation</keyword>
<evidence type="ECO:0000259" key="15">
    <source>
        <dbReference type="PROSITE" id="PS51677"/>
    </source>
</evidence>
<dbReference type="GeneID" id="34521317"/>
<dbReference type="GO" id="GO:0008061">
    <property type="term" value="F:chitin binding"/>
    <property type="evidence" value="ECO:0007669"/>
    <property type="project" value="UniProtKB-KW"/>
</dbReference>
<comment type="function">
    <text evidence="12">Hydrolyzes the N-acetamido groups of N-acetyl-D-glucosamine residues in chitin to form chitosan and acetate. Chitosan is a component of the spore wall.</text>
</comment>
<evidence type="ECO:0000256" key="9">
    <source>
        <dbReference type="ARBA" id="ARBA00023285"/>
    </source>
</evidence>
<reference evidence="16" key="2">
    <citation type="submission" date="2014-02" db="EMBL/GenBank/DDBJ databases">
        <title>Complete DNA sequence of /Kuraishia capsulata/ illustrates novel genomic features among budding yeasts (/Saccharomycotina/).</title>
        <authorList>
            <person name="Morales L."/>
            <person name="Noel B."/>
            <person name="Porcel B."/>
            <person name="Marcet-Houben M."/>
            <person name="Hullo M-F."/>
            <person name="Sacerdot C."/>
            <person name="Tekaia F."/>
            <person name="Leh-Louis V."/>
            <person name="Despons L."/>
            <person name="Khanna V."/>
            <person name="Aury J-M."/>
            <person name="Barbe V."/>
            <person name="Couloux A."/>
            <person name="Labadie K."/>
            <person name="Pelletier E."/>
            <person name="Souciet J-L."/>
            <person name="Boekhout T."/>
            <person name="Gabaldon T."/>
            <person name="Wincker P."/>
            <person name="Dujon B."/>
        </authorList>
    </citation>
    <scope>NUCLEOTIDE SEQUENCE</scope>
    <source>
        <strain evidence="16">CBS 1993</strain>
    </source>
</reference>
<dbReference type="GO" id="GO:0004099">
    <property type="term" value="F:chitin deacetylase activity"/>
    <property type="evidence" value="ECO:0007669"/>
    <property type="project" value="UniProtKB-EC"/>
</dbReference>
<proteinExistence type="inferred from homology"/>
<evidence type="ECO:0000313" key="17">
    <source>
        <dbReference type="Proteomes" id="UP000019384"/>
    </source>
</evidence>
<organism evidence="16 17">
    <name type="scientific">Kuraishia capsulata CBS 1993</name>
    <dbReference type="NCBI Taxonomy" id="1382522"/>
    <lineage>
        <taxon>Eukaryota</taxon>
        <taxon>Fungi</taxon>
        <taxon>Dikarya</taxon>
        <taxon>Ascomycota</taxon>
        <taxon>Saccharomycotina</taxon>
        <taxon>Pichiomycetes</taxon>
        <taxon>Pichiales</taxon>
        <taxon>Pichiaceae</taxon>
        <taxon>Kuraishia</taxon>
    </lineage>
</organism>
<evidence type="ECO:0000256" key="7">
    <source>
        <dbReference type="ARBA" id="ARBA00023024"/>
    </source>
</evidence>
<dbReference type="GO" id="GO:0030476">
    <property type="term" value="P:ascospore wall assembly"/>
    <property type="evidence" value="ECO:0007669"/>
    <property type="project" value="TreeGrafter"/>
</dbReference>
<keyword evidence="8" id="KW-0325">Glycoprotein</keyword>
<comment type="catalytic activity">
    <reaction evidence="11">
        <text>[(1-&gt;4)-N-acetyl-beta-D-glucosaminyl](n) + n H2O = chitosan + n acetate</text>
        <dbReference type="Rhea" id="RHEA:10464"/>
        <dbReference type="Rhea" id="RHEA-COMP:9593"/>
        <dbReference type="Rhea" id="RHEA-COMP:9597"/>
        <dbReference type="ChEBI" id="CHEBI:15377"/>
        <dbReference type="ChEBI" id="CHEBI:17029"/>
        <dbReference type="ChEBI" id="CHEBI:30089"/>
        <dbReference type="ChEBI" id="CHEBI:57704"/>
        <dbReference type="EC" id="3.5.1.41"/>
    </reaction>
    <physiologicalReaction direction="left-to-right" evidence="11">
        <dbReference type="Rhea" id="RHEA:10465"/>
    </physiologicalReaction>
</comment>
<dbReference type="GO" id="GO:0005975">
    <property type="term" value="P:carbohydrate metabolic process"/>
    <property type="evidence" value="ECO:0007669"/>
    <property type="project" value="InterPro"/>
</dbReference>
<dbReference type="GO" id="GO:0046872">
    <property type="term" value="F:metal ion binding"/>
    <property type="evidence" value="ECO:0007669"/>
    <property type="project" value="UniProtKB-KW"/>
</dbReference>
<evidence type="ECO:0000256" key="3">
    <source>
        <dbReference type="ARBA" id="ARBA00022669"/>
    </source>
</evidence>
<evidence type="ECO:0000256" key="12">
    <source>
        <dbReference type="ARBA" id="ARBA00054095"/>
    </source>
</evidence>
<comment type="cofactor">
    <cofactor evidence="1">
        <name>Co(2+)</name>
        <dbReference type="ChEBI" id="CHEBI:48828"/>
    </cofactor>
</comment>
<dbReference type="FunFam" id="3.20.20.370:FF:000008">
    <property type="entry name" value="Chitin deacetylase"/>
    <property type="match status" value="1"/>
</dbReference>
<feature type="domain" description="NodB homology" evidence="15">
    <location>
        <begin position="114"/>
        <end position="295"/>
    </location>
</feature>
<accession>W6MRR3</accession>
<dbReference type="GO" id="GO:0006032">
    <property type="term" value="P:chitin catabolic process"/>
    <property type="evidence" value="ECO:0007669"/>
    <property type="project" value="UniProtKB-KW"/>
</dbReference>